<keyword evidence="1" id="KW-1133">Transmembrane helix</keyword>
<reference evidence="2" key="2">
    <citation type="journal article" date="2023" name="Proc. Natl. Acad. Sci. U.S.A.">
        <title>A global phylogenomic analysis of the shiitake genus Lentinula.</title>
        <authorList>
            <person name="Sierra-Patev S."/>
            <person name="Min B."/>
            <person name="Naranjo-Ortiz M."/>
            <person name="Looney B."/>
            <person name="Konkel Z."/>
            <person name="Slot J.C."/>
            <person name="Sakamoto Y."/>
            <person name="Steenwyk J.L."/>
            <person name="Rokas A."/>
            <person name="Carro J."/>
            <person name="Camarero S."/>
            <person name="Ferreira P."/>
            <person name="Molpeceres G."/>
            <person name="Ruiz-Duenas F.J."/>
            <person name="Serrano A."/>
            <person name="Henrissat B."/>
            <person name="Drula E."/>
            <person name="Hughes K.W."/>
            <person name="Mata J.L."/>
            <person name="Ishikawa N.K."/>
            <person name="Vargas-Isla R."/>
            <person name="Ushijima S."/>
            <person name="Smith C.A."/>
            <person name="Donoghue J."/>
            <person name="Ahrendt S."/>
            <person name="Andreopoulos W."/>
            <person name="He G."/>
            <person name="LaButti K."/>
            <person name="Lipzen A."/>
            <person name="Ng V."/>
            <person name="Riley R."/>
            <person name="Sandor L."/>
            <person name="Barry K."/>
            <person name="Martinez A.T."/>
            <person name="Xiao Y."/>
            <person name="Gibbons J.G."/>
            <person name="Terashima K."/>
            <person name="Grigoriev I.V."/>
            <person name="Hibbett D."/>
        </authorList>
    </citation>
    <scope>NUCLEOTIDE SEQUENCE</scope>
    <source>
        <strain evidence="2">Sp2 HRB7682 ss15</strain>
    </source>
</reference>
<feature type="transmembrane region" description="Helical" evidence="1">
    <location>
        <begin position="20"/>
        <end position="43"/>
    </location>
</feature>
<keyword evidence="1" id="KW-0472">Membrane</keyword>
<sequence length="110" mass="11418">MSNPSNSPGFIISDSRTGEIYPVSSMAASMIAFGTLSGTLGAVSGGIPYAVERAWQAPVGARTRHALTGMRIGGSRLASLFGLAGFAYTPIYLCVGKTGLKDENRKLAYG</sequence>
<evidence type="ECO:0000313" key="3">
    <source>
        <dbReference type="Proteomes" id="UP001150238"/>
    </source>
</evidence>
<organism evidence="2 3">
    <name type="scientific">Lentinula lateritia</name>
    <dbReference type="NCBI Taxonomy" id="40482"/>
    <lineage>
        <taxon>Eukaryota</taxon>
        <taxon>Fungi</taxon>
        <taxon>Dikarya</taxon>
        <taxon>Basidiomycota</taxon>
        <taxon>Agaricomycotina</taxon>
        <taxon>Agaricomycetes</taxon>
        <taxon>Agaricomycetidae</taxon>
        <taxon>Agaricales</taxon>
        <taxon>Marasmiineae</taxon>
        <taxon>Omphalotaceae</taxon>
        <taxon>Lentinula</taxon>
    </lineage>
</organism>
<proteinExistence type="predicted"/>
<keyword evidence="1" id="KW-0812">Transmembrane</keyword>
<dbReference type="EMBL" id="JANVFS010000038">
    <property type="protein sequence ID" value="KAJ4468380.1"/>
    <property type="molecule type" value="Genomic_DNA"/>
</dbReference>
<accession>A0A9W8ZX23</accession>
<comment type="caution">
    <text evidence="2">The sequence shown here is derived from an EMBL/GenBank/DDBJ whole genome shotgun (WGS) entry which is preliminary data.</text>
</comment>
<name>A0A9W8ZX23_9AGAR</name>
<protein>
    <submittedName>
        <fullName evidence="2">Uncharacterized protein</fullName>
    </submittedName>
</protein>
<gene>
    <name evidence="2" type="ORF">C8J55DRAFT_524834</name>
</gene>
<dbReference type="Proteomes" id="UP001150238">
    <property type="component" value="Unassembled WGS sequence"/>
</dbReference>
<evidence type="ECO:0000256" key="1">
    <source>
        <dbReference type="SAM" id="Phobius"/>
    </source>
</evidence>
<dbReference type="AlphaFoldDB" id="A0A9W8ZX23"/>
<reference evidence="2" key="1">
    <citation type="submission" date="2022-08" db="EMBL/GenBank/DDBJ databases">
        <authorList>
            <consortium name="DOE Joint Genome Institute"/>
            <person name="Min B."/>
            <person name="Riley R."/>
            <person name="Sierra-Patev S."/>
            <person name="Naranjo-Ortiz M."/>
            <person name="Looney B."/>
            <person name="Konkel Z."/>
            <person name="Slot J.C."/>
            <person name="Sakamoto Y."/>
            <person name="Steenwyk J.L."/>
            <person name="Rokas A."/>
            <person name="Carro J."/>
            <person name="Camarero S."/>
            <person name="Ferreira P."/>
            <person name="Molpeceres G."/>
            <person name="Ruiz-Duenas F.J."/>
            <person name="Serrano A."/>
            <person name="Henrissat B."/>
            <person name="Drula E."/>
            <person name="Hughes K.W."/>
            <person name="Mata J.L."/>
            <person name="Ishikawa N.K."/>
            <person name="Vargas-Isla R."/>
            <person name="Ushijima S."/>
            <person name="Smith C.A."/>
            <person name="Ahrendt S."/>
            <person name="Andreopoulos W."/>
            <person name="He G."/>
            <person name="Labutti K."/>
            <person name="Lipzen A."/>
            <person name="Ng V."/>
            <person name="Sandor L."/>
            <person name="Barry K."/>
            <person name="Martinez A.T."/>
            <person name="Xiao Y."/>
            <person name="Gibbons J.G."/>
            <person name="Terashima K."/>
            <person name="Hibbett D.S."/>
            <person name="Grigoriev I.V."/>
        </authorList>
    </citation>
    <scope>NUCLEOTIDE SEQUENCE</scope>
    <source>
        <strain evidence="2">Sp2 HRB7682 ss15</strain>
    </source>
</reference>
<evidence type="ECO:0000313" key="2">
    <source>
        <dbReference type="EMBL" id="KAJ4468380.1"/>
    </source>
</evidence>